<dbReference type="Gene3D" id="1.10.510.10">
    <property type="entry name" value="Transferase(Phosphotransferase) domain 1"/>
    <property type="match status" value="1"/>
</dbReference>
<feature type="compositionally biased region" description="Basic residues" evidence="6">
    <location>
        <begin position="901"/>
        <end position="928"/>
    </location>
</feature>
<keyword evidence="4" id="KW-0418">Kinase</keyword>
<dbReference type="SUPFAM" id="SSF56112">
    <property type="entry name" value="Protein kinase-like (PK-like)"/>
    <property type="match status" value="1"/>
</dbReference>
<feature type="region of interest" description="Disordered" evidence="6">
    <location>
        <begin position="632"/>
        <end position="662"/>
    </location>
</feature>
<dbReference type="VEuPathDB" id="VectorBase:BGLAX_031278"/>
<dbReference type="Pfam" id="PF00069">
    <property type="entry name" value="Pkinase"/>
    <property type="match status" value="1"/>
</dbReference>
<gene>
    <name evidence="8" type="primary">106055389</name>
</gene>
<evidence type="ECO:0000259" key="7">
    <source>
        <dbReference type="PROSITE" id="PS50011"/>
    </source>
</evidence>
<feature type="region of interest" description="Disordered" evidence="6">
    <location>
        <begin position="1222"/>
        <end position="1245"/>
    </location>
</feature>
<dbReference type="InterPro" id="IPR011009">
    <property type="entry name" value="Kinase-like_dom_sf"/>
</dbReference>
<sequence length="1298" mass="145319">MELDLELQISSFSRPSLSRSCRENGPNTVFVPSVHIVSKVTAGLKLLYRRIKDGTSHAQTQTDVNGHLKPKRNVLLADRYIIQCCVANKGQSAVLIKAQDSFQENQLVIIKVVHTTYLAAGLKEVFTLRKLTSVDHSQASHTVRLLNSFCHEGHICLVFPCYDSRPITHVLTETCLTEQKLNSALRKISRQLLTALAFLKTQEVIHADVKPDNILVEDDEDLDTVTLIDFGNALNKSESFVYHSDFEIQTLPYRAPEVHLGQPFGMEIDMWSLGCVLFECYTGQILFNGADRLEIINKIVSVLGPLPTQMCTNDKYSSDIKPAGDPTKRGALGLMTVFTDRKNYQFANFLSGLLALNPEDRMTPWQALQHPFMSADICIPFYLTGFAPHSIGVVHKKDYEFTPASLDCTGRSDLSAYNLMKLRTTKQTLVNSKTELKKCEHCDITEQKCVKSEAKLSSCKTSRCHTPCKCFDHQTLEHCAAILTPCPNIRDPKNPTSLVDSGVNSEEKCIRWLRKIVHHPGPQNHKTGFTTDTANDEMLEQDGKCLQSNLTCSPTNNGLMQSAKKCSPQAMHSLDPYIQSSSQRNAHKDIHEIKGCRYSVAKNLFAEPDLGNDCSSRTHSLQNTLTVVCKEHTDSSPQKTSQSKCRNKSHSPLDYPTINYRNRSESPLDISHITQRNNCRLPLNNSPPINHRNNCQLPLGIQPFFQRNSCQSPLDSPPYNHKNNCQLLLDCLPTNNKNNCQFPLDTPPINHRVDALLPLNQQSVTTHSYVNPSHNIQGNLLTKSCPRKRSSPKQKYGNKKKMKTSCQNSTECHYDNLSGKCSPFSDKSDVTSHNSDVNLQHSCHCRIEESSGDELENGRDSNMTYTIKRSLMTSSNKCLKEPTRGHLTSPLNKPGDASSRQKLKGHLSRKLKTSRLNQKKTHKQHVRAAQHLSYQEHFPEDDMEIIEESPIEDSDNDHACNNIQVTDAHHTIPKAAKHDNNMNTTYVETTDTKLVTCSNLNFLTDDNYDASPCQTKPFLSLPPCQERDESTSPTNLSCCDALTRSSSFNQSNRSFDKSDLGGEPLINQTNTNTNLHRNSNQSLTSAPECLEESSTFENDHEDHPNTSYTITNPAIACAKPISQAPNQFSKNKFVSLGSKLDMTITLSQGMTTNVATTCKKLHVHKVLNSSNCKITNVRSNTAVNKYENQKLDQDLSYKQTCNKKRNKKMCCFSPHCNAAHNQPQIDSDAEDAGLSPSETSLTGQKSQLCLRPDPKENNVITMNETFSLNDEVSKILDVPVDDSEEDQSNDSVSLIYDE</sequence>
<proteinExistence type="predicted"/>
<dbReference type="InterPro" id="IPR050494">
    <property type="entry name" value="Ser_Thr_dual-spec_kinase"/>
</dbReference>
<dbReference type="GO" id="GO:0004674">
    <property type="term" value="F:protein serine/threonine kinase activity"/>
    <property type="evidence" value="ECO:0007669"/>
    <property type="project" value="UniProtKB-KW"/>
</dbReference>
<feature type="compositionally biased region" description="Polar residues" evidence="6">
    <location>
        <begin position="635"/>
        <end position="644"/>
    </location>
</feature>
<accession>A0A2C9LJ90</accession>
<evidence type="ECO:0000256" key="3">
    <source>
        <dbReference type="ARBA" id="ARBA00022741"/>
    </source>
</evidence>
<feature type="compositionally biased region" description="Polar residues" evidence="6">
    <location>
        <begin position="1236"/>
        <end position="1245"/>
    </location>
</feature>
<evidence type="ECO:0000256" key="1">
    <source>
        <dbReference type="ARBA" id="ARBA00022527"/>
    </source>
</evidence>
<evidence type="ECO:0000256" key="2">
    <source>
        <dbReference type="ARBA" id="ARBA00022679"/>
    </source>
</evidence>
<dbReference type="GO" id="GO:0005524">
    <property type="term" value="F:ATP binding"/>
    <property type="evidence" value="ECO:0007669"/>
    <property type="project" value="UniProtKB-KW"/>
</dbReference>
<feature type="compositionally biased region" description="Polar residues" evidence="6">
    <location>
        <begin position="1066"/>
        <end position="1085"/>
    </location>
</feature>
<dbReference type="STRING" id="6526.A0A2C9LJ90"/>
<dbReference type="OrthoDB" id="9332038at2759"/>
<keyword evidence="2" id="KW-0808">Transferase</keyword>
<evidence type="ECO:0000313" key="9">
    <source>
        <dbReference type="Proteomes" id="UP000076420"/>
    </source>
</evidence>
<keyword evidence="1" id="KW-0723">Serine/threonine-protein kinase</keyword>
<evidence type="ECO:0000313" key="8">
    <source>
        <dbReference type="EnsemblMetazoa" id="BGLB031562-PB"/>
    </source>
</evidence>
<evidence type="ECO:0000256" key="4">
    <source>
        <dbReference type="ARBA" id="ARBA00022777"/>
    </source>
</evidence>
<dbReference type="PANTHER" id="PTHR24058">
    <property type="entry name" value="DUAL SPECIFICITY PROTEIN KINASE"/>
    <property type="match status" value="1"/>
</dbReference>
<feature type="region of interest" description="Disordered" evidence="6">
    <location>
        <begin position="875"/>
        <end position="929"/>
    </location>
</feature>
<protein>
    <recommendedName>
        <fullName evidence="7">Protein kinase domain-containing protein</fullName>
    </recommendedName>
</protein>
<dbReference type="PANTHER" id="PTHR24058:SF130">
    <property type="entry name" value="SERINE_THREONINE PROTEIN KINASES-RELATED"/>
    <property type="match status" value="1"/>
</dbReference>
<reference evidence="8" key="1">
    <citation type="submission" date="2020-05" db="UniProtKB">
        <authorList>
            <consortium name="EnsemblMetazoa"/>
        </authorList>
    </citation>
    <scope>IDENTIFICATION</scope>
    <source>
        <strain evidence="8">BB02</strain>
    </source>
</reference>
<dbReference type="Gene3D" id="3.30.200.20">
    <property type="entry name" value="Phosphorylase Kinase, domain 1"/>
    <property type="match status" value="1"/>
</dbReference>
<feature type="compositionally biased region" description="Basic residues" evidence="6">
    <location>
        <begin position="785"/>
        <end position="802"/>
    </location>
</feature>
<keyword evidence="5" id="KW-0067">ATP-binding</keyword>
<feature type="region of interest" description="Disordered" evidence="6">
    <location>
        <begin position="1050"/>
        <end position="1107"/>
    </location>
</feature>
<name>A0A2C9LJ90_BIOGL</name>
<dbReference type="InterPro" id="IPR000719">
    <property type="entry name" value="Prot_kinase_dom"/>
</dbReference>
<dbReference type="VEuPathDB" id="VectorBase:BGLB031562"/>
<dbReference type="InterPro" id="IPR008271">
    <property type="entry name" value="Ser/Thr_kinase_AS"/>
</dbReference>
<evidence type="ECO:0000256" key="6">
    <source>
        <dbReference type="SAM" id="MobiDB-lite"/>
    </source>
</evidence>
<feature type="domain" description="Protein kinase" evidence="7">
    <location>
        <begin position="81"/>
        <end position="373"/>
    </location>
</feature>
<dbReference type="PROSITE" id="PS50011">
    <property type="entry name" value="PROTEIN_KINASE_DOM"/>
    <property type="match status" value="1"/>
</dbReference>
<dbReference type="PROSITE" id="PS00108">
    <property type="entry name" value="PROTEIN_KINASE_ST"/>
    <property type="match status" value="1"/>
</dbReference>
<dbReference type="SMART" id="SM00220">
    <property type="entry name" value="S_TKc"/>
    <property type="match status" value="1"/>
</dbReference>
<dbReference type="Proteomes" id="UP000076420">
    <property type="component" value="Unassembled WGS sequence"/>
</dbReference>
<feature type="region of interest" description="Disordered" evidence="6">
    <location>
        <begin position="779"/>
        <end position="802"/>
    </location>
</feature>
<evidence type="ECO:0000256" key="5">
    <source>
        <dbReference type="ARBA" id="ARBA00022840"/>
    </source>
</evidence>
<dbReference type="KEGG" id="bgt:106055389"/>
<organism evidence="8 9">
    <name type="scientific">Biomphalaria glabrata</name>
    <name type="common">Bloodfluke planorb</name>
    <name type="synonym">Freshwater snail</name>
    <dbReference type="NCBI Taxonomy" id="6526"/>
    <lineage>
        <taxon>Eukaryota</taxon>
        <taxon>Metazoa</taxon>
        <taxon>Spiralia</taxon>
        <taxon>Lophotrochozoa</taxon>
        <taxon>Mollusca</taxon>
        <taxon>Gastropoda</taxon>
        <taxon>Heterobranchia</taxon>
        <taxon>Euthyneura</taxon>
        <taxon>Panpulmonata</taxon>
        <taxon>Hygrophila</taxon>
        <taxon>Lymnaeoidea</taxon>
        <taxon>Planorbidae</taxon>
        <taxon>Biomphalaria</taxon>
    </lineage>
</organism>
<keyword evidence="3" id="KW-0547">Nucleotide-binding</keyword>
<dbReference type="EnsemblMetazoa" id="BGLB031562-RB">
    <property type="protein sequence ID" value="BGLB031562-PB"/>
    <property type="gene ID" value="BGLB031562"/>
</dbReference>